<dbReference type="AlphaFoldDB" id="A0AAW3MHB1"/>
<gene>
    <name evidence="2" type="ORF">RSA11_02330</name>
</gene>
<protein>
    <submittedName>
        <fullName evidence="2">Uncharacterized protein</fullName>
    </submittedName>
</protein>
<dbReference type="EMBL" id="LDQV01000008">
    <property type="protein sequence ID" value="KTR28274.1"/>
    <property type="molecule type" value="Genomic_DNA"/>
</dbReference>
<name>A0AAW3MHB1_9BACL</name>
<evidence type="ECO:0000313" key="3">
    <source>
        <dbReference type="Proteomes" id="UP000072605"/>
    </source>
</evidence>
<reference evidence="2 3" key="1">
    <citation type="journal article" date="2016" name="Front. Microbiol.">
        <title>Genomic Resource of Rice Seed Associated Bacteria.</title>
        <authorList>
            <person name="Midha S."/>
            <person name="Bansal K."/>
            <person name="Sharma S."/>
            <person name="Kumar N."/>
            <person name="Patil P.P."/>
            <person name="Chaudhry V."/>
            <person name="Patil P.B."/>
        </authorList>
    </citation>
    <scope>NUCLEOTIDE SEQUENCE [LARGE SCALE GENOMIC DNA]</scope>
    <source>
        <strain evidence="2 3">RSA11</strain>
    </source>
</reference>
<evidence type="ECO:0000256" key="1">
    <source>
        <dbReference type="SAM" id="SignalP"/>
    </source>
</evidence>
<feature type="chain" id="PRO_5043464322" evidence="1">
    <location>
        <begin position="25"/>
        <end position="186"/>
    </location>
</feature>
<dbReference type="Proteomes" id="UP000072605">
    <property type="component" value="Unassembled WGS sequence"/>
</dbReference>
<evidence type="ECO:0000313" key="2">
    <source>
        <dbReference type="EMBL" id="KTR28274.1"/>
    </source>
</evidence>
<accession>A0AAW3MHB1</accession>
<sequence length="186" mass="21279">MKWMKGCMALLLVLVLLVPMTVDAKTMSNAAYLKKQFAAAEKGTLLDAKAKLYDRFTIKGKDASYGVDQTDCCVFGKLKGTYLYSDFRFSTKYPEHVGVLMTLPQLNDRKIKLSEVKQALGKPSQHETLQKDEVPAKMSFQIKKEEYLRFEQKGTYYYNVSKKALLWFDYDTKGYVRAFGVSATDR</sequence>
<feature type="signal peptide" evidence="1">
    <location>
        <begin position="1"/>
        <end position="24"/>
    </location>
</feature>
<comment type="caution">
    <text evidence="2">The sequence shown here is derived from an EMBL/GenBank/DDBJ whole genome shotgun (WGS) entry which is preliminary data.</text>
</comment>
<proteinExistence type="predicted"/>
<organism evidence="2 3">
    <name type="scientific">Exiguobacterium indicum</name>
    <dbReference type="NCBI Taxonomy" id="296995"/>
    <lineage>
        <taxon>Bacteria</taxon>
        <taxon>Bacillati</taxon>
        <taxon>Bacillota</taxon>
        <taxon>Bacilli</taxon>
        <taxon>Bacillales</taxon>
        <taxon>Bacillales Family XII. Incertae Sedis</taxon>
        <taxon>Exiguobacterium</taxon>
    </lineage>
</organism>
<dbReference type="GeneID" id="90838400"/>
<dbReference type="RefSeq" id="WP_023469449.1">
    <property type="nucleotide sequence ID" value="NZ_LDQV01000008.1"/>
</dbReference>
<keyword evidence="1" id="KW-0732">Signal</keyword>